<gene>
    <name evidence="1" type="ORF">HCF1_20</name>
</gene>
<dbReference type="Proteomes" id="UP000397058">
    <property type="component" value="Segment"/>
</dbReference>
<dbReference type="EMBL" id="MN545971">
    <property type="protein sequence ID" value="QGF21219.1"/>
    <property type="molecule type" value="Genomic_DNA"/>
</dbReference>
<protein>
    <submittedName>
        <fullName evidence="1">Uncharacterized protein</fullName>
    </submittedName>
</protein>
<accession>A0ABX6D723</accession>
<organism evidence="1 2">
    <name type="scientific">Citrobacter phage HCF1</name>
    <dbReference type="NCBI Taxonomy" id="2849700"/>
    <lineage>
        <taxon>Viruses</taxon>
        <taxon>Duplodnaviria</taxon>
        <taxon>Heunggongvirae</taxon>
        <taxon>Uroviricota</taxon>
        <taxon>Caudoviricetes</taxon>
        <taxon>Drexlerviridae</taxon>
        <taxon>Hicfunavirus</taxon>
        <taxon>Hicfunavirus HCF1</taxon>
    </lineage>
</organism>
<evidence type="ECO:0000313" key="1">
    <source>
        <dbReference type="EMBL" id="QGF21219.1"/>
    </source>
</evidence>
<name>A0ABX6D723_9CAUD</name>
<sequence>MDECEKPSQWCARKQEEALERGDTETAIHYFELNQLWKRREDQKCSG</sequence>
<reference evidence="1 2" key="1">
    <citation type="submission" date="2019-10" db="EMBL/GenBank/DDBJ databases">
        <authorList>
            <person name="Kumar P."/>
            <person name="Meghvansi M.K."/>
            <person name="Kamboj D.V."/>
        </authorList>
    </citation>
    <scope>NUCLEOTIDE SEQUENCE [LARGE SCALE GENOMIC DNA]</scope>
</reference>
<keyword evidence="2" id="KW-1185">Reference proteome</keyword>
<evidence type="ECO:0000313" key="2">
    <source>
        <dbReference type="Proteomes" id="UP000397058"/>
    </source>
</evidence>
<proteinExistence type="predicted"/>